<dbReference type="GO" id="GO:0003700">
    <property type="term" value="F:DNA-binding transcription factor activity"/>
    <property type="evidence" value="ECO:0007669"/>
    <property type="project" value="InterPro"/>
</dbReference>
<dbReference type="SMART" id="SM00347">
    <property type="entry name" value="HTH_MARR"/>
    <property type="match status" value="1"/>
</dbReference>
<name>A0A0N9Y4G6_MYCFO</name>
<dbReference type="RefSeq" id="WP_054600791.1">
    <property type="nucleotide sequence ID" value="NZ_CP011269.1"/>
</dbReference>
<dbReference type="EMBL" id="CP011269">
    <property type="protein sequence ID" value="ALI24163.1"/>
    <property type="molecule type" value="Genomic_DNA"/>
</dbReference>
<dbReference type="KEGG" id="mft:XA26_02970"/>
<evidence type="ECO:0000259" key="1">
    <source>
        <dbReference type="PROSITE" id="PS50995"/>
    </source>
</evidence>
<protein>
    <submittedName>
        <fullName evidence="2">Transcriptional regulator, MarR family</fullName>
    </submittedName>
</protein>
<dbReference type="Proteomes" id="UP000057134">
    <property type="component" value="Chromosome"/>
</dbReference>
<dbReference type="GO" id="GO:0006950">
    <property type="term" value="P:response to stress"/>
    <property type="evidence" value="ECO:0007669"/>
    <property type="project" value="TreeGrafter"/>
</dbReference>
<dbReference type="STRING" id="1766.XA26_02970"/>
<dbReference type="PANTHER" id="PTHR33164:SF99">
    <property type="entry name" value="MARR FAMILY REGULATORY PROTEIN"/>
    <property type="match status" value="1"/>
</dbReference>
<dbReference type="PATRIC" id="fig|1766.6.peg.293"/>
<evidence type="ECO:0000313" key="2">
    <source>
        <dbReference type="EMBL" id="ALI24163.1"/>
    </source>
</evidence>
<accession>A0A0N9Y4G6</accession>
<dbReference type="PANTHER" id="PTHR33164">
    <property type="entry name" value="TRANSCRIPTIONAL REGULATOR, MARR FAMILY"/>
    <property type="match status" value="1"/>
</dbReference>
<sequence>MTRTLSPAEVRTWRPYIESSLRLETLLDERLRETTGLSLMDYHLLMLLAAAPDRRLRMSELADKMVFSRSRITYQINSMTKRGLVLREPVPEDRRGYRAVLTASGADVLHDAMPMHAESIRELFFDHIRPDELDCIGRVFTRLHDTLQHAHLQSEDERPTP</sequence>
<dbReference type="InterPro" id="IPR039422">
    <property type="entry name" value="MarR/SlyA-like"/>
</dbReference>
<dbReference type="Pfam" id="PF12802">
    <property type="entry name" value="MarR_2"/>
    <property type="match status" value="1"/>
</dbReference>
<gene>
    <name evidence="2" type="ORF">XA26_02970</name>
</gene>
<dbReference type="InterPro" id="IPR000835">
    <property type="entry name" value="HTH_MarR-typ"/>
</dbReference>
<dbReference type="Gene3D" id="1.10.10.10">
    <property type="entry name" value="Winged helix-like DNA-binding domain superfamily/Winged helix DNA-binding domain"/>
    <property type="match status" value="1"/>
</dbReference>
<keyword evidence="3" id="KW-1185">Reference proteome</keyword>
<organism evidence="2 3">
    <name type="scientific">Mycolicibacterium fortuitum</name>
    <name type="common">Mycobacterium fortuitum</name>
    <dbReference type="NCBI Taxonomy" id="1766"/>
    <lineage>
        <taxon>Bacteria</taxon>
        <taxon>Bacillati</taxon>
        <taxon>Actinomycetota</taxon>
        <taxon>Actinomycetes</taxon>
        <taxon>Mycobacteriales</taxon>
        <taxon>Mycobacteriaceae</taxon>
        <taxon>Mycolicibacterium</taxon>
    </lineage>
</organism>
<dbReference type="InterPro" id="IPR036388">
    <property type="entry name" value="WH-like_DNA-bd_sf"/>
</dbReference>
<dbReference type="AlphaFoldDB" id="A0A0N9Y4G6"/>
<proteinExistence type="predicted"/>
<dbReference type="InterPro" id="IPR036390">
    <property type="entry name" value="WH_DNA-bd_sf"/>
</dbReference>
<evidence type="ECO:0000313" key="3">
    <source>
        <dbReference type="Proteomes" id="UP000057134"/>
    </source>
</evidence>
<feature type="domain" description="HTH marR-type" evidence="1">
    <location>
        <begin position="1"/>
        <end position="145"/>
    </location>
</feature>
<reference evidence="2 3" key="1">
    <citation type="journal article" date="2015" name="MBio">
        <title>Enzymatic Degradation of Phenazines Can Generate Energy and Protect Sensitive Organisms from Toxicity.</title>
        <authorList>
            <person name="Costa K.C."/>
            <person name="Bergkessel M."/>
            <person name="Saunders S."/>
            <person name="Korlach J."/>
            <person name="Newman D.K."/>
        </authorList>
    </citation>
    <scope>NUCLEOTIDE SEQUENCE [LARGE SCALE GENOMIC DNA]</scope>
    <source>
        <strain evidence="2 3">CT6</strain>
    </source>
</reference>
<dbReference type="PROSITE" id="PS50995">
    <property type="entry name" value="HTH_MARR_2"/>
    <property type="match status" value="1"/>
</dbReference>
<dbReference type="SUPFAM" id="SSF46785">
    <property type="entry name" value="Winged helix' DNA-binding domain"/>
    <property type="match status" value="1"/>
</dbReference>